<dbReference type="STRING" id="545695.TREAZ_1586"/>
<gene>
    <name evidence="7" type="primary">resA</name>
    <name evidence="7" type="ordered locus">TREAZ_1586</name>
</gene>
<name>F5YDX1_LEAAZ</name>
<dbReference type="AlphaFoldDB" id="F5YDX1"/>
<dbReference type="PANTHER" id="PTHR42852">
    <property type="entry name" value="THIOL:DISULFIDE INTERCHANGE PROTEIN DSBE"/>
    <property type="match status" value="1"/>
</dbReference>
<dbReference type="CDD" id="cd02966">
    <property type="entry name" value="TlpA_like_family"/>
    <property type="match status" value="1"/>
</dbReference>
<organism evidence="7 8">
    <name type="scientific">Leadbettera azotonutricia (strain ATCC BAA-888 / DSM 13862 / ZAS-9)</name>
    <name type="common">Treponema azotonutricium</name>
    <dbReference type="NCBI Taxonomy" id="545695"/>
    <lineage>
        <taxon>Bacteria</taxon>
        <taxon>Pseudomonadati</taxon>
        <taxon>Spirochaetota</taxon>
        <taxon>Spirochaetia</taxon>
        <taxon>Spirochaetales</taxon>
        <taxon>Breznakiellaceae</taxon>
        <taxon>Leadbettera</taxon>
    </lineage>
</organism>
<dbReference type="PROSITE" id="PS51352">
    <property type="entry name" value="THIOREDOXIN_2"/>
    <property type="match status" value="1"/>
</dbReference>
<dbReference type="InterPro" id="IPR050553">
    <property type="entry name" value="Thioredoxin_ResA/DsbE_sf"/>
</dbReference>
<dbReference type="Proteomes" id="UP000009222">
    <property type="component" value="Chromosome"/>
</dbReference>
<evidence type="ECO:0000313" key="8">
    <source>
        <dbReference type="Proteomes" id="UP000009222"/>
    </source>
</evidence>
<dbReference type="InterPro" id="IPR036249">
    <property type="entry name" value="Thioredoxin-like_sf"/>
</dbReference>
<dbReference type="GO" id="GO:0030313">
    <property type="term" value="C:cell envelope"/>
    <property type="evidence" value="ECO:0007669"/>
    <property type="project" value="UniProtKB-SubCell"/>
</dbReference>
<feature type="chain" id="PRO_5003329846" evidence="5">
    <location>
        <begin position="23"/>
        <end position="182"/>
    </location>
</feature>
<dbReference type="PROSITE" id="PS00194">
    <property type="entry name" value="THIOREDOXIN_1"/>
    <property type="match status" value="1"/>
</dbReference>
<dbReference type="KEGG" id="taz:TREAZ_1586"/>
<keyword evidence="4" id="KW-0676">Redox-active center</keyword>
<keyword evidence="5" id="KW-0732">Signal</keyword>
<evidence type="ECO:0000313" key="7">
    <source>
        <dbReference type="EMBL" id="AEF80121.1"/>
    </source>
</evidence>
<dbReference type="RefSeq" id="WP_015710433.1">
    <property type="nucleotide sequence ID" value="NC_015577.1"/>
</dbReference>
<evidence type="ECO:0000256" key="4">
    <source>
        <dbReference type="ARBA" id="ARBA00023284"/>
    </source>
</evidence>
<dbReference type="PANTHER" id="PTHR42852:SF6">
    <property type="entry name" value="THIOL:DISULFIDE INTERCHANGE PROTEIN DSBE"/>
    <property type="match status" value="1"/>
</dbReference>
<dbReference type="InterPro" id="IPR017937">
    <property type="entry name" value="Thioredoxin_CS"/>
</dbReference>
<reference evidence="7 8" key="2">
    <citation type="journal article" date="2011" name="ISME J.">
        <title>RNA-seq reveals cooperative metabolic interactions between two termite-gut spirochete species in co-culture.</title>
        <authorList>
            <person name="Rosenthal A.Z."/>
            <person name="Matson E.G."/>
            <person name="Eldar A."/>
            <person name="Leadbetter J.R."/>
        </authorList>
    </citation>
    <scope>NUCLEOTIDE SEQUENCE [LARGE SCALE GENOMIC DNA]</scope>
    <source>
        <strain evidence="8">ATCC BAA-888 / DSM 13862 / ZAS-9</strain>
    </source>
</reference>
<evidence type="ECO:0000256" key="5">
    <source>
        <dbReference type="SAM" id="SignalP"/>
    </source>
</evidence>
<feature type="signal peptide" evidence="5">
    <location>
        <begin position="1"/>
        <end position="22"/>
    </location>
</feature>
<dbReference type="InterPro" id="IPR013766">
    <property type="entry name" value="Thioredoxin_domain"/>
</dbReference>
<proteinExistence type="predicted"/>
<evidence type="ECO:0000256" key="3">
    <source>
        <dbReference type="ARBA" id="ARBA00023157"/>
    </source>
</evidence>
<accession>F5YDX1</accession>
<evidence type="ECO:0000256" key="2">
    <source>
        <dbReference type="ARBA" id="ARBA00022748"/>
    </source>
</evidence>
<dbReference type="Pfam" id="PF00578">
    <property type="entry name" value="AhpC-TSA"/>
    <property type="match status" value="1"/>
</dbReference>
<dbReference type="eggNOG" id="COG0526">
    <property type="taxonomic scope" value="Bacteria"/>
</dbReference>
<dbReference type="Gene3D" id="3.40.30.10">
    <property type="entry name" value="Glutaredoxin"/>
    <property type="match status" value="1"/>
</dbReference>
<comment type="subcellular location">
    <subcellularLocation>
        <location evidence="1">Cell envelope</location>
    </subcellularLocation>
</comment>
<dbReference type="HOGENOM" id="CLU_042529_11_0_12"/>
<keyword evidence="2" id="KW-0201">Cytochrome c-type biogenesis</keyword>
<dbReference type="InParanoid" id="F5YDX1"/>
<evidence type="ECO:0000256" key="1">
    <source>
        <dbReference type="ARBA" id="ARBA00004196"/>
    </source>
</evidence>
<dbReference type="FunCoup" id="F5YDX1">
    <property type="interactions" value="185"/>
</dbReference>
<dbReference type="GO" id="GO:0016209">
    <property type="term" value="F:antioxidant activity"/>
    <property type="evidence" value="ECO:0007669"/>
    <property type="project" value="InterPro"/>
</dbReference>
<feature type="domain" description="Thioredoxin" evidence="6">
    <location>
        <begin position="41"/>
        <end position="181"/>
    </location>
</feature>
<keyword evidence="3" id="KW-1015">Disulfide bond</keyword>
<dbReference type="InterPro" id="IPR000866">
    <property type="entry name" value="AhpC/TSA"/>
</dbReference>
<evidence type="ECO:0000259" key="6">
    <source>
        <dbReference type="PROSITE" id="PS51352"/>
    </source>
</evidence>
<dbReference type="EMBL" id="CP001841">
    <property type="protein sequence ID" value="AEF80121.1"/>
    <property type="molecule type" value="Genomic_DNA"/>
</dbReference>
<sequence length="182" mass="20075">MKKAEFRLVVLVLLLSPIAAFADPVPGDIAKAFADAGLPVLKDRINPIEFSLPLLDGKEQKLSALKGKVVFLNFWATWCGPCRVEMPSMENLYQRFKNQGLEILAVNCQEKNAEVLSFMKSNKFTFPATLDTSGSVSSRYGVRAIPTTCIIDRDGKIIIRVAGSLNWDNPKIIAAFEALLKS</sequence>
<keyword evidence="8" id="KW-1185">Reference proteome</keyword>
<dbReference type="GO" id="GO:0016491">
    <property type="term" value="F:oxidoreductase activity"/>
    <property type="evidence" value="ECO:0007669"/>
    <property type="project" value="InterPro"/>
</dbReference>
<reference evidence="8" key="1">
    <citation type="submission" date="2009-12" db="EMBL/GenBank/DDBJ databases">
        <title>Complete sequence of Treponema azotonutricium strain ZAS-9.</title>
        <authorList>
            <person name="Tetu S.G."/>
            <person name="Matson E."/>
            <person name="Ren Q."/>
            <person name="Seshadri R."/>
            <person name="Elbourne L."/>
            <person name="Hassan K.A."/>
            <person name="Durkin A."/>
            <person name="Radune D."/>
            <person name="Mohamoud Y."/>
            <person name="Shay R."/>
            <person name="Jin S."/>
            <person name="Zhang X."/>
            <person name="Lucey K."/>
            <person name="Ballor N.R."/>
            <person name="Ottesen E."/>
            <person name="Rosenthal R."/>
            <person name="Allen A."/>
            <person name="Leadbetter J.R."/>
            <person name="Paulsen I.T."/>
        </authorList>
    </citation>
    <scope>NUCLEOTIDE SEQUENCE [LARGE SCALE GENOMIC DNA]</scope>
    <source>
        <strain evidence="8">ATCC BAA-888 / DSM 13862 / ZAS-9</strain>
    </source>
</reference>
<dbReference type="GO" id="GO:0017004">
    <property type="term" value="P:cytochrome complex assembly"/>
    <property type="evidence" value="ECO:0007669"/>
    <property type="project" value="UniProtKB-KW"/>
</dbReference>
<dbReference type="SUPFAM" id="SSF52833">
    <property type="entry name" value="Thioredoxin-like"/>
    <property type="match status" value="1"/>
</dbReference>
<protein>
    <submittedName>
        <fullName evidence="7">Thiol-disulfide oxidoreductase ResA</fullName>
    </submittedName>
</protein>